<evidence type="ECO:0000256" key="4">
    <source>
        <dbReference type="ARBA" id="ARBA00022448"/>
    </source>
</evidence>
<dbReference type="RefSeq" id="WP_125968740.1">
    <property type="nucleotide sequence ID" value="NZ_QXGK01000015.1"/>
</dbReference>
<feature type="transmembrane region" description="Helical" evidence="9">
    <location>
        <begin position="6"/>
        <end position="29"/>
    </location>
</feature>
<proteinExistence type="inferred from homology"/>
<keyword evidence="5 9" id="KW-0812">Transmembrane</keyword>
<feature type="transmembrane region" description="Helical" evidence="9">
    <location>
        <begin position="105"/>
        <end position="129"/>
    </location>
</feature>
<evidence type="ECO:0000256" key="2">
    <source>
        <dbReference type="ARBA" id="ARBA00006148"/>
    </source>
</evidence>
<evidence type="ECO:0000256" key="3">
    <source>
        <dbReference type="ARBA" id="ARBA00022031"/>
    </source>
</evidence>
<feature type="transmembrane region" description="Helical" evidence="9">
    <location>
        <begin position="316"/>
        <end position="345"/>
    </location>
</feature>
<dbReference type="Gene3D" id="1.10.3860.10">
    <property type="entry name" value="Sodium:dicarboxylate symporter"/>
    <property type="match status" value="1"/>
</dbReference>
<accession>A0A430FPF2</accession>
<feature type="transmembrane region" description="Helical" evidence="9">
    <location>
        <begin position="380"/>
        <end position="399"/>
    </location>
</feature>
<keyword evidence="6 9" id="KW-1133">Transmembrane helix</keyword>
<evidence type="ECO:0000256" key="9">
    <source>
        <dbReference type="SAM" id="Phobius"/>
    </source>
</evidence>
<dbReference type="PRINTS" id="PR00173">
    <property type="entry name" value="EDTRNSPORT"/>
</dbReference>
<comment type="subcellular location">
    <subcellularLocation>
        <location evidence="1">Membrane</location>
        <topology evidence="1">Multi-pass membrane protein</topology>
    </subcellularLocation>
</comment>
<sequence>MPLSSLPASLLDGAALAVTIIVFAVLWHLKRSRKAGFGMRVIIATVLGIVLGIIAAGHTTYVAVAGTVWSQVMSAVVVPLLLFSVIASITNLGESVRLRSIATRTVMLLLLNTLTASLLTLALAVVFHVGRGFRYELPQDYTAREVPGIVDTVTGLFPSNLIGDWASNRIVPVVLFALLVAVAYNAVAADEAGRALVRPFKAFVDAGNAVMAKMTQIIVGFTPYAVVSLIASAVSSSDVTTLLPLLLVLVVAYLAMSMQLFLVQPLLLAAFTRLHPMPFFKAFWPAGVVAFTSESSIGTIPVTVRQLRSAGVDDDVASFVAGLGANLGMPGCAGVWPMLLAVFAVNAQGLQYTPAQYAFLVMLTLLVSIGTVGVPGTATITATSLFAAAGLPVAFIALVQPISQIADMGRTALNVAGAANTAVIVAATERRLDMDAYHALRAVADDDDRTVSGIDAGASDSLSLRSVAQAPVAADAAVDGMTDTSGATRAAPDALGSAAPARVPAGATAAVNLLGFTPAAALADDDLCGLR</sequence>
<dbReference type="PANTHER" id="PTHR42865:SF5">
    <property type="entry name" value="L-CYSTINE TRANSPORTER TCYP"/>
    <property type="match status" value="1"/>
</dbReference>
<keyword evidence="11" id="KW-1185">Reference proteome</keyword>
<keyword evidence="4" id="KW-0813">Transport</keyword>
<protein>
    <recommendedName>
        <fullName evidence="3">L-cystine uptake protein TcyP</fullName>
    </recommendedName>
    <alternativeName>
        <fullName evidence="8">Transporter of cystine TcyP</fullName>
    </alternativeName>
</protein>
<organism evidence="10 11">
    <name type="scientific">Bifidobacterium samirii</name>
    <dbReference type="NCBI Taxonomy" id="2306974"/>
    <lineage>
        <taxon>Bacteria</taxon>
        <taxon>Bacillati</taxon>
        <taxon>Actinomycetota</taxon>
        <taxon>Actinomycetes</taxon>
        <taxon>Bifidobacteriales</taxon>
        <taxon>Bifidobacteriaceae</taxon>
        <taxon>Bifidobacterium</taxon>
    </lineage>
</organism>
<feature type="transmembrane region" description="Helical" evidence="9">
    <location>
        <begin position="72"/>
        <end position="93"/>
    </location>
</feature>
<keyword evidence="7 9" id="KW-0472">Membrane</keyword>
<evidence type="ECO:0000313" key="10">
    <source>
        <dbReference type="EMBL" id="RSX54712.1"/>
    </source>
</evidence>
<evidence type="ECO:0000313" key="11">
    <source>
        <dbReference type="Proteomes" id="UP000287470"/>
    </source>
</evidence>
<dbReference type="GO" id="GO:0015293">
    <property type="term" value="F:symporter activity"/>
    <property type="evidence" value="ECO:0007669"/>
    <property type="project" value="UniProtKB-KW"/>
</dbReference>
<dbReference type="PANTHER" id="PTHR42865">
    <property type="entry name" value="PROTON/GLUTAMATE-ASPARTATE SYMPORTER"/>
    <property type="match status" value="1"/>
</dbReference>
<feature type="transmembrane region" description="Helical" evidence="9">
    <location>
        <begin position="246"/>
        <end position="271"/>
    </location>
</feature>
<reference evidence="10 11" key="1">
    <citation type="submission" date="2018-09" db="EMBL/GenBank/DDBJ databases">
        <title>Characterization of the phylogenetic diversity of five novel species belonging to the genus Bifidobacterium.</title>
        <authorList>
            <person name="Lugli G.A."/>
            <person name="Duranti S."/>
            <person name="Milani C."/>
        </authorList>
    </citation>
    <scope>NUCLEOTIDE SEQUENCE [LARGE SCALE GENOMIC DNA]</scope>
    <source>
        <strain evidence="10 11">2033B</strain>
    </source>
</reference>
<comment type="similarity">
    <text evidence="2">Belongs to the dicarboxylate/amino acid:cation symporter (DAACS) (TC 2.A.23) family.</text>
</comment>
<evidence type="ECO:0000256" key="8">
    <source>
        <dbReference type="ARBA" id="ARBA00031293"/>
    </source>
</evidence>
<evidence type="ECO:0000256" key="6">
    <source>
        <dbReference type="ARBA" id="ARBA00022989"/>
    </source>
</evidence>
<comment type="caution">
    <text evidence="10">The sequence shown here is derived from an EMBL/GenBank/DDBJ whole genome shotgun (WGS) entry which is preliminary data.</text>
</comment>
<evidence type="ECO:0000256" key="7">
    <source>
        <dbReference type="ARBA" id="ARBA00023136"/>
    </source>
</evidence>
<gene>
    <name evidence="10" type="ORF">D2E24_1482</name>
</gene>
<feature type="transmembrane region" description="Helical" evidence="9">
    <location>
        <begin position="210"/>
        <end position="234"/>
    </location>
</feature>
<dbReference type="InterPro" id="IPR036458">
    <property type="entry name" value="Na:dicarbo_symporter_sf"/>
</dbReference>
<dbReference type="AlphaFoldDB" id="A0A430FPF2"/>
<dbReference type="Proteomes" id="UP000287470">
    <property type="component" value="Unassembled WGS sequence"/>
</dbReference>
<dbReference type="EMBL" id="QXGK01000015">
    <property type="protein sequence ID" value="RSX54712.1"/>
    <property type="molecule type" value="Genomic_DNA"/>
</dbReference>
<feature type="transmembrane region" description="Helical" evidence="9">
    <location>
        <begin position="357"/>
        <end position="374"/>
    </location>
</feature>
<feature type="transmembrane region" description="Helical" evidence="9">
    <location>
        <begin position="41"/>
        <end position="66"/>
    </location>
</feature>
<name>A0A430FPF2_9BIFI</name>
<dbReference type="InterPro" id="IPR001991">
    <property type="entry name" value="Na-dicarboxylate_symporter"/>
</dbReference>
<dbReference type="SUPFAM" id="SSF118215">
    <property type="entry name" value="Proton glutamate symport protein"/>
    <property type="match status" value="1"/>
</dbReference>
<feature type="transmembrane region" description="Helical" evidence="9">
    <location>
        <begin position="170"/>
        <end position="189"/>
    </location>
</feature>
<dbReference type="OrthoDB" id="9766690at2"/>
<dbReference type="Pfam" id="PF00375">
    <property type="entry name" value="SDF"/>
    <property type="match status" value="1"/>
</dbReference>
<evidence type="ECO:0000256" key="5">
    <source>
        <dbReference type="ARBA" id="ARBA00022692"/>
    </source>
</evidence>
<dbReference type="GO" id="GO:0005886">
    <property type="term" value="C:plasma membrane"/>
    <property type="evidence" value="ECO:0007669"/>
    <property type="project" value="UniProtKB-SubCell"/>
</dbReference>
<evidence type="ECO:0000256" key="1">
    <source>
        <dbReference type="ARBA" id="ARBA00004141"/>
    </source>
</evidence>